<proteinExistence type="predicted"/>
<dbReference type="GO" id="GO:0005634">
    <property type="term" value="C:nucleus"/>
    <property type="evidence" value="ECO:0007669"/>
    <property type="project" value="UniProtKB-SubCell"/>
</dbReference>
<accession>A0A9D4U6B9</accession>
<dbReference type="CDD" id="cd00120">
    <property type="entry name" value="MADS"/>
    <property type="match status" value="1"/>
</dbReference>
<evidence type="ECO:0000313" key="9">
    <source>
        <dbReference type="Proteomes" id="UP000886520"/>
    </source>
</evidence>
<protein>
    <recommendedName>
        <fullName evidence="7">MADS-box domain-containing protein</fullName>
    </recommendedName>
</protein>
<comment type="subcellular location">
    <subcellularLocation>
        <location evidence="1">Nucleus</location>
    </subcellularLocation>
</comment>
<evidence type="ECO:0000256" key="3">
    <source>
        <dbReference type="ARBA" id="ARBA00023125"/>
    </source>
</evidence>
<gene>
    <name evidence="8" type="ORF">GOP47_0022832</name>
</gene>
<dbReference type="InterPro" id="IPR050142">
    <property type="entry name" value="MADS-box/MEF2_TF"/>
</dbReference>
<evidence type="ECO:0000256" key="5">
    <source>
        <dbReference type="ARBA" id="ARBA00023242"/>
    </source>
</evidence>
<dbReference type="PRINTS" id="PR00404">
    <property type="entry name" value="MADSDOMAIN"/>
</dbReference>
<feature type="region of interest" description="Disordered" evidence="6">
    <location>
        <begin position="292"/>
        <end position="325"/>
    </location>
</feature>
<dbReference type="PANTHER" id="PTHR48019">
    <property type="entry name" value="SERUM RESPONSE FACTOR HOMOLOG"/>
    <property type="match status" value="1"/>
</dbReference>
<keyword evidence="9" id="KW-1185">Reference proteome</keyword>
<keyword evidence="2" id="KW-0805">Transcription regulation</keyword>
<dbReference type="InterPro" id="IPR002100">
    <property type="entry name" value="TF_MADSbox"/>
</dbReference>
<evidence type="ECO:0000256" key="1">
    <source>
        <dbReference type="ARBA" id="ARBA00004123"/>
    </source>
</evidence>
<feature type="domain" description="MADS-box" evidence="7">
    <location>
        <begin position="1"/>
        <end position="61"/>
    </location>
</feature>
<sequence>MGRKKLEIKARETKEGKQVTFSKRRMGVEKKAQELATLCDIPLLLLLFSPNKRLSWISGSHGTPEELLKSFAEIPFQERSRRKMEVLEQLNRAFKKSNHEIDVQSFSQFNSATQNMTDCLSSLHHYKAKLLQKLSDIECPTTIEDASRLEQILQIRLHEIEMHKANQPLPSYNQVHIEEKALALSRQLPVFCNESYGPAFPTSEHFMVPHDDPIGESPSWMAQSSRSIDAPIQEAWETEFMPTICEQESSTFLHDQEASIFWIPNTMDPIGHNSTYLDASYFQATDANEQNANVQDDGQRNDNILPTKDGSLCTSRRNSYDKAIS</sequence>
<keyword evidence="4" id="KW-0804">Transcription</keyword>
<dbReference type="PROSITE" id="PS50066">
    <property type="entry name" value="MADS_BOX_2"/>
    <property type="match status" value="1"/>
</dbReference>
<keyword evidence="5" id="KW-0539">Nucleus</keyword>
<evidence type="ECO:0000256" key="2">
    <source>
        <dbReference type="ARBA" id="ARBA00023015"/>
    </source>
</evidence>
<evidence type="ECO:0000256" key="6">
    <source>
        <dbReference type="SAM" id="MobiDB-lite"/>
    </source>
</evidence>
<dbReference type="SUPFAM" id="SSF55455">
    <property type="entry name" value="SRF-like"/>
    <property type="match status" value="1"/>
</dbReference>
<comment type="caution">
    <text evidence="8">The sequence shown here is derived from an EMBL/GenBank/DDBJ whole genome shotgun (WGS) entry which is preliminary data.</text>
</comment>
<feature type="compositionally biased region" description="Polar residues" evidence="6">
    <location>
        <begin position="292"/>
        <end position="304"/>
    </location>
</feature>
<evidence type="ECO:0000256" key="4">
    <source>
        <dbReference type="ARBA" id="ARBA00023163"/>
    </source>
</evidence>
<dbReference type="OrthoDB" id="10565203at2759"/>
<dbReference type="GO" id="GO:0046983">
    <property type="term" value="F:protein dimerization activity"/>
    <property type="evidence" value="ECO:0007669"/>
    <property type="project" value="InterPro"/>
</dbReference>
<reference evidence="8" key="1">
    <citation type="submission" date="2021-01" db="EMBL/GenBank/DDBJ databases">
        <title>Adiantum capillus-veneris genome.</title>
        <authorList>
            <person name="Fang Y."/>
            <person name="Liao Q."/>
        </authorList>
    </citation>
    <scope>NUCLEOTIDE SEQUENCE</scope>
    <source>
        <strain evidence="8">H3</strain>
        <tissue evidence="8">Leaf</tissue>
    </source>
</reference>
<name>A0A9D4U6B9_ADICA</name>
<dbReference type="SMART" id="SM00432">
    <property type="entry name" value="MADS"/>
    <property type="match status" value="1"/>
</dbReference>
<dbReference type="GO" id="GO:0003677">
    <property type="term" value="F:DNA binding"/>
    <property type="evidence" value="ECO:0007669"/>
    <property type="project" value="UniProtKB-KW"/>
</dbReference>
<keyword evidence="3" id="KW-0238">DNA-binding</keyword>
<dbReference type="InterPro" id="IPR036879">
    <property type="entry name" value="TF_MADSbox_sf"/>
</dbReference>
<dbReference type="AlphaFoldDB" id="A0A9D4U6B9"/>
<organism evidence="8 9">
    <name type="scientific">Adiantum capillus-veneris</name>
    <name type="common">Maidenhair fern</name>
    <dbReference type="NCBI Taxonomy" id="13818"/>
    <lineage>
        <taxon>Eukaryota</taxon>
        <taxon>Viridiplantae</taxon>
        <taxon>Streptophyta</taxon>
        <taxon>Embryophyta</taxon>
        <taxon>Tracheophyta</taxon>
        <taxon>Polypodiopsida</taxon>
        <taxon>Polypodiidae</taxon>
        <taxon>Polypodiales</taxon>
        <taxon>Pteridineae</taxon>
        <taxon>Pteridaceae</taxon>
        <taxon>Vittarioideae</taxon>
        <taxon>Adiantum</taxon>
    </lineage>
</organism>
<dbReference type="Pfam" id="PF00319">
    <property type="entry name" value="SRF-TF"/>
    <property type="match status" value="1"/>
</dbReference>
<dbReference type="EMBL" id="JABFUD020000022">
    <property type="protein sequence ID" value="KAI5062293.1"/>
    <property type="molecule type" value="Genomic_DNA"/>
</dbReference>
<evidence type="ECO:0000259" key="7">
    <source>
        <dbReference type="PROSITE" id="PS50066"/>
    </source>
</evidence>
<evidence type="ECO:0000313" key="8">
    <source>
        <dbReference type="EMBL" id="KAI5062293.1"/>
    </source>
</evidence>
<dbReference type="Gene3D" id="3.40.1810.10">
    <property type="entry name" value="Transcription factor, MADS-box"/>
    <property type="match status" value="1"/>
</dbReference>
<dbReference type="Proteomes" id="UP000886520">
    <property type="component" value="Chromosome 22"/>
</dbReference>